<reference evidence="2" key="1">
    <citation type="journal article" date="2009" name="Science">
        <title>The B73 maize genome: complexity, diversity, and dynamics.</title>
        <authorList>
            <person name="Schnable P.S."/>
            <person name="Ware D."/>
            <person name="Fulton R.S."/>
            <person name="Stein J.C."/>
            <person name="Wei F."/>
            <person name="Pasternak S."/>
            <person name="Liang C."/>
            <person name="Zhang J."/>
            <person name="Fulton L."/>
            <person name="Graves T.A."/>
            <person name="Minx P."/>
            <person name="Reily A.D."/>
            <person name="Courtney L."/>
            <person name="Kruchowski S.S."/>
            <person name="Tomlinson C."/>
            <person name="Strong C."/>
            <person name="Delehaunty K."/>
            <person name="Fronick C."/>
            <person name="Courtney B."/>
            <person name="Rock S.M."/>
            <person name="Belter E."/>
            <person name="Du F."/>
            <person name="Kim K."/>
            <person name="Abbott R.M."/>
            <person name="Cotton M."/>
            <person name="Levy A."/>
            <person name="Marchetto P."/>
            <person name="Ochoa K."/>
            <person name="Jackson S.M."/>
            <person name="Gillam B."/>
            <person name="Chen W."/>
            <person name="Yan L."/>
            <person name="Higginbotham J."/>
            <person name="Cardenas M."/>
            <person name="Waligorski J."/>
            <person name="Applebaum E."/>
            <person name="Phelps L."/>
            <person name="Falcone J."/>
            <person name="Kanchi K."/>
            <person name="Thane T."/>
            <person name="Scimone A."/>
            <person name="Thane N."/>
            <person name="Henke J."/>
            <person name="Wang T."/>
            <person name="Ruppert J."/>
            <person name="Shah N."/>
            <person name="Rotter K."/>
            <person name="Hodges J."/>
            <person name="Ingenthron E."/>
            <person name="Cordes M."/>
            <person name="Kohlberg S."/>
            <person name="Sgro J."/>
            <person name="Delgado B."/>
            <person name="Mead K."/>
            <person name="Chinwalla A."/>
            <person name="Leonard S."/>
            <person name="Crouse K."/>
            <person name="Collura K."/>
            <person name="Kudrna D."/>
            <person name="Currie J."/>
            <person name="He R."/>
            <person name="Angelova A."/>
            <person name="Rajasekar S."/>
            <person name="Mueller T."/>
            <person name="Lomeli R."/>
            <person name="Scara G."/>
            <person name="Ko A."/>
            <person name="Delaney K."/>
            <person name="Wissotski M."/>
            <person name="Lopez G."/>
            <person name="Campos D."/>
            <person name="Braidotti M."/>
            <person name="Ashley E."/>
            <person name="Golser W."/>
            <person name="Kim H."/>
            <person name="Lee S."/>
            <person name="Lin J."/>
            <person name="Dujmic Z."/>
            <person name="Kim W."/>
            <person name="Talag J."/>
            <person name="Zuccolo A."/>
            <person name="Fan C."/>
            <person name="Sebastian A."/>
            <person name="Kramer M."/>
            <person name="Spiegel L."/>
            <person name="Nascimento L."/>
            <person name="Zutavern T."/>
            <person name="Miller B."/>
            <person name="Ambroise C."/>
            <person name="Muller S."/>
            <person name="Spooner W."/>
            <person name="Narechania A."/>
            <person name="Ren L."/>
            <person name="Wei S."/>
            <person name="Kumari S."/>
            <person name="Faga B."/>
            <person name="Levy M.J."/>
            <person name="McMahan L."/>
            <person name="Van Buren P."/>
            <person name="Vaughn M.W."/>
            <person name="Ying K."/>
            <person name="Yeh C.-T."/>
            <person name="Emrich S.J."/>
            <person name="Jia Y."/>
            <person name="Kalyanaraman A."/>
            <person name="Hsia A.-P."/>
            <person name="Barbazuk W.B."/>
            <person name="Baucom R.S."/>
            <person name="Brutnell T.P."/>
            <person name="Carpita N.C."/>
            <person name="Chaparro C."/>
            <person name="Chia J.-M."/>
            <person name="Deragon J.-M."/>
            <person name="Estill J.C."/>
            <person name="Fu Y."/>
            <person name="Jeddeloh J.A."/>
            <person name="Han Y."/>
            <person name="Lee H."/>
            <person name="Li P."/>
            <person name="Lisch D.R."/>
            <person name="Liu S."/>
            <person name="Liu Z."/>
            <person name="Nagel D.H."/>
            <person name="McCann M.C."/>
            <person name="SanMiguel P."/>
            <person name="Myers A.M."/>
            <person name="Nettleton D."/>
            <person name="Nguyen J."/>
            <person name="Penning B.W."/>
            <person name="Ponnala L."/>
            <person name="Schneider K.L."/>
            <person name="Schwartz D.C."/>
            <person name="Sharma A."/>
            <person name="Soderlund C."/>
            <person name="Springer N.M."/>
            <person name="Sun Q."/>
            <person name="Wang H."/>
            <person name="Waterman M."/>
            <person name="Westerman R."/>
            <person name="Wolfgruber T.K."/>
            <person name="Yang L."/>
            <person name="Yu Y."/>
            <person name="Zhang L."/>
            <person name="Zhou S."/>
            <person name="Zhu Q."/>
            <person name="Bennetzen J.L."/>
            <person name="Dawe R.K."/>
            <person name="Jiang J."/>
            <person name="Jiang N."/>
            <person name="Presting G.G."/>
            <person name="Wessler S.R."/>
            <person name="Aluru S."/>
            <person name="Martienssen R.A."/>
            <person name="Clifton S.W."/>
            <person name="McCombie W.R."/>
            <person name="Wing R.A."/>
            <person name="Wilson R.K."/>
        </authorList>
    </citation>
    <scope>NUCLEOTIDE SEQUENCE [LARGE SCALE GENOMIC DNA]</scope>
    <source>
        <strain evidence="2">cv. B73</strain>
    </source>
</reference>
<organism evidence="1 2">
    <name type="scientific">Zea mays</name>
    <name type="common">Maize</name>
    <dbReference type="NCBI Taxonomy" id="4577"/>
    <lineage>
        <taxon>Eukaryota</taxon>
        <taxon>Viridiplantae</taxon>
        <taxon>Streptophyta</taxon>
        <taxon>Embryophyta</taxon>
        <taxon>Tracheophyta</taxon>
        <taxon>Spermatophyta</taxon>
        <taxon>Magnoliopsida</taxon>
        <taxon>Liliopsida</taxon>
        <taxon>Poales</taxon>
        <taxon>Poaceae</taxon>
        <taxon>PACMAD clade</taxon>
        <taxon>Panicoideae</taxon>
        <taxon>Andropogonodae</taxon>
        <taxon>Andropogoneae</taxon>
        <taxon>Tripsacinae</taxon>
        <taxon>Zea</taxon>
    </lineage>
</organism>
<dbReference type="InParanoid" id="A0A804PTN7"/>
<reference evidence="1" key="3">
    <citation type="submission" date="2021-05" db="UniProtKB">
        <authorList>
            <consortium name="EnsemblPlants"/>
        </authorList>
    </citation>
    <scope>IDENTIFICATION</scope>
    <source>
        <strain evidence="1">cv. B73</strain>
    </source>
</reference>
<proteinExistence type="predicted"/>
<dbReference type="Gramene" id="Zm00001eb269600_T001">
    <property type="protein sequence ID" value="Zm00001eb269600_P001"/>
    <property type="gene ID" value="Zm00001eb269600"/>
</dbReference>
<name>A0A804PTN7_MAIZE</name>
<evidence type="ECO:0000313" key="2">
    <source>
        <dbReference type="Proteomes" id="UP000007305"/>
    </source>
</evidence>
<dbReference type="EnsemblPlants" id="Zm00001eb269600_T001">
    <property type="protein sequence ID" value="Zm00001eb269600_P001"/>
    <property type="gene ID" value="Zm00001eb269600"/>
</dbReference>
<dbReference type="AlphaFoldDB" id="A0A804PTN7"/>
<dbReference type="Proteomes" id="UP000007305">
    <property type="component" value="Chromosome 6"/>
</dbReference>
<protein>
    <submittedName>
        <fullName evidence="1">Uncharacterized protein</fullName>
    </submittedName>
</protein>
<keyword evidence="2" id="KW-1185">Reference proteome</keyword>
<accession>A0A804PTN7</accession>
<evidence type="ECO:0000313" key="1">
    <source>
        <dbReference type="EnsemblPlants" id="Zm00001eb269600_P001"/>
    </source>
</evidence>
<sequence length="120" mass="12303">MLGEGAPGPCRPCQVTGPICRGLYCRSPPSSRSAALLVVSTSLIVYAQAHTVGVPAQAPLPGVLVPEVLLGSDAGHPCHPCDTYKRLEEHSPAVRFDSLLCGSGGGLTAPRPLPEGCCVC</sequence>
<reference evidence="1" key="2">
    <citation type="submission" date="2019-07" db="EMBL/GenBank/DDBJ databases">
        <authorList>
            <person name="Seetharam A."/>
            <person name="Woodhouse M."/>
            <person name="Cannon E."/>
        </authorList>
    </citation>
    <scope>NUCLEOTIDE SEQUENCE [LARGE SCALE GENOMIC DNA]</scope>
    <source>
        <strain evidence="1">cv. B73</strain>
    </source>
</reference>